<dbReference type="Pfam" id="PF07519">
    <property type="entry name" value="Tannase"/>
    <property type="match status" value="1"/>
</dbReference>
<gene>
    <name evidence="9" type="ORF">Daesc_002811</name>
</gene>
<accession>A0AAX6MR86</accession>
<evidence type="ECO:0000256" key="8">
    <source>
        <dbReference type="RuleBase" id="RU361238"/>
    </source>
</evidence>
<evidence type="ECO:0000313" key="9">
    <source>
        <dbReference type="EMBL" id="KAK6955180.1"/>
    </source>
</evidence>
<dbReference type="PANTHER" id="PTHR33938">
    <property type="entry name" value="FERULOYL ESTERASE B-RELATED"/>
    <property type="match status" value="1"/>
</dbReference>
<keyword evidence="2" id="KW-0719">Serine esterase</keyword>
<dbReference type="SUPFAM" id="SSF53474">
    <property type="entry name" value="alpha/beta-Hydrolases"/>
    <property type="match status" value="1"/>
</dbReference>
<keyword evidence="7" id="KW-1015">Disulfide bond</keyword>
<evidence type="ECO:0000256" key="1">
    <source>
        <dbReference type="ARBA" id="ARBA00006249"/>
    </source>
</evidence>
<sequence>MSYPVANHSCTASTFSTPALFGAEILSVDTNLVSNYNFDVPADWRYTQPSVSVQNATFCNVTVTYTHPGMNDTINVETWLPVDGWNERLFAPGGGGWVAGRFILQYGPMAAAVQDGYAAVTTDSGVGTDQVPDWFLVSPGNLNLVAFDDMGHTTLNDASIIAKDLIKSYYGRGPAYSYWNGCSQGGRQASILAQQYPTAFDGIIAAAPGIYWAELMTSSTWGAYYMDSTKQYPRTCELEELTALAVSACDELDGVKDGLIAEPEECRKKFSAADYVGTLFNCSDTGASMEISSAAAAVATSMWDGPRFSNGEFMWYGYEIGTNLSTIAPTTCDQDGQCVPSGREAFLALYEAFVLRKLTGTVTEVKPEEFDNMFRTLKRLFSSTMEATDPNLAAFKKAGGKMITFHGLADEAITPASTLDYYNQVTRLDNTTSDFFKYYRVPGLAHCFGGAGGQPVGMFEQLRRWVENGTAPEASPVTIQGQAGNATRGEIICPYPKKAVFDRVCGSVDSSSKCWKCE</sequence>
<dbReference type="PANTHER" id="PTHR33938:SF13">
    <property type="entry name" value="CARBOXYLIC ESTER HYDROLASE"/>
    <property type="match status" value="1"/>
</dbReference>
<organism evidence="9 10">
    <name type="scientific">Daldinia eschscholtzii</name>
    <dbReference type="NCBI Taxonomy" id="292717"/>
    <lineage>
        <taxon>Eukaryota</taxon>
        <taxon>Fungi</taxon>
        <taxon>Dikarya</taxon>
        <taxon>Ascomycota</taxon>
        <taxon>Pezizomycotina</taxon>
        <taxon>Sordariomycetes</taxon>
        <taxon>Xylariomycetidae</taxon>
        <taxon>Xylariales</taxon>
        <taxon>Hypoxylaceae</taxon>
        <taxon>Daldinia</taxon>
    </lineage>
</organism>
<evidence type="ECO:0000256" key="4">
    <source>
        <dbReference type="ARBA" id="ARBA00022729"/>
    </source>
</evidence>
<dbReference type="GO" id="GO:0030600">
    <property type="term" value="F:feruloyl esterase activity"/>
    <property type="evidence" value="ECO:0007669"/>
    <property type="project" value="UniProtKB-ARBA"/>
</dbReference>
<evidence type="ECO:0000256" key="3">
    <source>
        <dbReference type="ARBA" id="ARBA00022723"/>
    </source>
</evidence>
<dbReference type="EMBL" id="JBANMG010000003">
    <property type="protein sequence ID" value="KAK6955180.1"/>
    <property type="molecule type" value="Genomic_DNA"/>
</dbReference>
<proteinExistence type="inferred from homology"/>
<evidence type="ECO:0000256" key="2">
    <source>
        <dbReference type="ARBA" id="ARBA00022487"/>
    </source>
</evidence>
<comment type="similarity">
    <text evidence="1 8">Belongs to the tannase family.</text>
</comment>
<keyword evidence="4" id="KW-0732">Signal</keyword>
<dbReference type="Gene3D" id="3.40.50.1820">
    <property type="entry name" value="alpha/beta hydrolase"/>
    <property type="match status" value="1"/>
</dbReference>
<keyword evidence="5 8" id="KW-0378">Hydrolase</keyword>
<comment type="caution">
    <text evidence="9">The sequence shown here is derived from an EMBL/GenBank/DDBJ whole genome shotgun (WGS) entry which is preliminary data.</text>
</comment>
<dbReference type="InterPro" id="IPR029058">
    <property type="entry name" value="AB_hydrolase_fold"/>
</dbReference>
<evidence type="ECO:0000256" key="6">
    <source>
        <dbReference type="ARBA" id="ARBA00022837"/>
    </source>
</evidence>
<dbReference type="GO" id="GO:0046872">
    <property type="term" value="F:metal ion binding"/>
    <property type="evidence" value="ECO:0007669"/>
    <property type="project" value="UniProtKB-KW"/>
</dbReference>
<dbReference type="AlphaFoldDB" id="A0AAX6MR86"/>
<evidence type="ECO:0000313" key="10">
    <source>
        <dbReference type="Proteomes" id="UP001369815"/>
    </source>
</evidence>
<keyword evidence="6" id="KW-0106">Calcium</keyword>
<dbReference type="EC" id="3.1.1.-" evidence="8"/>
<dbReference type="Proteomes" id="UP001369815">
    <property type="component" value="Unassembled WGS sequence"/>
</dbReference>
<evidence type="ECO:0000256" key="5">
    <source>
        <dbReference type="ARBA" id="ARBA00022801"/>
    </source>
</evidence>
<keyword evidence="10" id="KW-1185">Reference proteome</keyword>
<reference evidence="9 10" key="1">
    <citation type="journal article" date="2024" name="Front Chem Biol">
        <title>Unveiling the potential of Daldinia eschscholtzii MFLUCC 19-0629 through bioactivity and bioinformatics studies for enhanced sustainable agriculture production.</title>
        <authorList>
            <person name="Brooks S."/>
            <person name="Weaver J.A."/>
            <person name="Klomchit A."/>
            <person name="Alharthi S.A."/>
            <person name="Onlamun T."/>
            <person name="Nurani R."/>
            <person name="Vong T.K."/>
            <person name="Alberti F."/>
            <person name="Greco C."/>
        </authorList>
    </citation>
    <scope>NUCLEOTIDE SEQUENCE [LARGE SCALE GENOMIC DNA]</scope>
    <source>
        <strain evidence="9">MFLUCC 19-0629</strain>
    </source>
</reference>
<dbReference type="InterPro" id="IPR011118">
    <property type="entry name" value="Tannase/feruloyl_esterase"/>
</dbReference>
<protein>
    <recommendedName>
        <fullName evidence="8">Carboxylic ester hydrolase</fullName>
        <ecNumber evidence="8">3.1.1.-</ecNumber>
    </recommendedName>
</protein>
<name>A0AAX6MR86_9PEZI</name>
<keyword evidence="3" id="KW-0479">Metal-binding</keyword>
<evidence type="ECO:0000256" key="7">
    <source>
        <dbReference type="ARBA" id="ARBA00023157"/>
    </source>
</evidence>